<protein>
    <submittedName>
        <fullName evidence="1">Uncharacterized protein</fullName>
    </submittedName>
</protein>
<name>A0ABX0LZG4_9BURK</name>
<evidence type="ECO:0000313" key="1">
    <source>
        <dbReference type="EMBL" id="NHZ36754.1"/>
    </source>
</evidence>
<gene>
    <name evidence="1" type="ORF">F0185_24620</name>
</gene>
<dbReference type="Proteomes" id="UP000785613">
    <property type="component" value="Unassembled WGS sequence"/>
</dbReference>
<accession>A0ABX0LZG4</accession>
<reference evidence="1 2" key="1">
    <citation type="submission" date="2019-09" db="EMBL/GenBank/DDBJ databases">
        <title>Taxonomy of Antarctic Massilia spp.: description of Massilia rubra sp. nov., Massilia aquatica sp. nov., Massilia mucilaginosa sp. nov., Massilia frigida sp. nov. isolated from streams, lakes and regoliths.</title>
        <authorList>
            <person name="Holochova P."/>
            <person name="Sedlacek I."/>
            <person name="Kralova S."/>
            <person name="Maslanova I."/>
            <person name="Busse H.-J."/>
            <person name="Stankova E."/>
            <person name="Vrbovska V."/>
            <person name="Kovarovic V."/>
            <person name="Bartak M."/>
            <person name="Svec P."/>
            <person name="Pantucek R."/>
        </authorList>
    </citation>
    <scope>NUCLEOTIDE SEQUENCE [LARGE SCALE GENOMIC DNA]</scope>
    <source>
        <strain evidence="1 2">CCM 8692</strain>
    </source>
</reference>
<evidence type="ECO:0000313" key="2">
    <source>
        <dbReference type="Proteomes" id="UP000785613"/>
    </source>
</evidence>
<comment type="caution">
    <text evidence="1">The sequence shown here is derived from an EMBL/GenBank/DDBJ whole genome shotgun (WGS) entry which is preliminary data.</text>
</comment>
<keyword evidence="2" id="KW-1185">Reference proteome</keyword>
<proteinExistence type="predicted"/>
<sequence>MKNLTPDLYEKACLVLARDISLSEEESVNSFFEFSDLDIREFQLLGEKSSILVVSYIRFRLQGNVALSSVMSYCSSVVQKGMPVSEWYALLE</sequence>
<dbReference type="EMBL" id="VUYU01000021">
    <property type="protein sequence ID" value="NHZ36754.1"/>
    <property type="molecule type" value="Genomic_DNA"/>
</dbReference>
<organism evidence="1 2">
    <name type="scientific">Massilia rubra</name>
    <dbReference type="NCBI Taxonomy" id="2607910"/>
    <lineage>
        <taxon>Bacteria</taxon>
        <taxon>Pseudomonadati</taxon>
        <taxon>Pseudomonadota</taxon>
        <taxon>Betaproteobacteria</taxon>
        <taxon>Burkholderiales</taxon>
        <taxon>Oxalobacteraceae</taxon>
        <taxon>Telluria group</taxon>
        <taxon>Massilia</taxon>
    </lineage>
</organism>